<proteinExistence type="predicted"/>
<protein>
    <submittedName>
        <fullName evidence="1">Uncharacterized protein</fullName>
    </submittedName>
</protein>
<comment type="caution">
    <text evidence="1">The sequence shown here is derived from an EMBL/GenBank/DDBJ whole genome shotgun (WGS) entry which is preliminary data.</text>
</comment>
<dbReference type="EMBL" id="BTSX01000004">
    <property type="protein sequence ID" value="GMS92138.1"/>
    <property type="molecule type" value="Genomic_DNA"/>
</dbReference>
<evidence type="ECO:0000313" key="2">
    <source>
        <dbReference type="Proteomes" id="UP001432027"/>
    </source>
</evidence>
<reference evidence="1" key="1">
    <citation type="submission" date="2023-10" db="EMBL/GenBank/DDBJ databases">
        <title>Genome assembly of Pristionchus species.</title>
        <authorList>
            <person name="Yoshida K."/>
            <person name="Sommer R.J."/>
        </authorList>
    </citation>
    <scope>NUCLEOTIDE SEQUENCE</scope>
    <source>
        <strain evidence="1">RS0144</strain>
    </source>
</reference>
<feature type="non-terminal residue" evidence="1">
    <location>
        <position position="1"/>
    </location>
</feature>
<dbReference type="Proteomes" id="UP001432027">
    <property type="component" value="Unassembled WGS sequence"/>
</dbReference>
<accession>A0AAV5TDJ1</accession>
<sequence>SSRSVPSLRSGSSDRLATVHALLSGLTDGSLVTQCSRTSDWSRHAWATIATVRSLRSIGSGHSSESGVSVRATRAMTTSRAVEASVHGHVVHC</sequence>
<evidence type="ECO:0000313" key="1">
    <source>
        <dbReference type="EMBL" id="GMS92138.1"/>
    </source>
</evidence>
<keyword evidence="2" id="KW-1185">Reference proteome</keyword>
<gene>
    <name evidence="1" type="ORF">PENTCL1PPCAC_14312</name>
</gene>
<organism evidence="1 2">
    <name type="scientific">Pristionchus entomophagus</name>
    <dbReference type="NCBI Taxonomy" id="358040"/>
    <lineage>
        <taxon>Eukaryota</taxon>
        <taxon>Metazoa</taxon>
        <taxon>Ecdysozoa</taxon>
        <taxon>Nematoda</taxon>
        <taxon>Chromadorea</taxon>
        <taxon>Rhabditida</taxon>
        <taxon>Rhabditina</taxon>
        <taxon>Diplogasteromorpha</taxon>
        <taxon>Diplogasteroidea</taxon>
        <taxon>Neodiplogasteridae</taxon>
        <taxon>Pristionchus</taxon>
    </lineage>
</organism>
<dbReference type="AlphaFoldDB" id="A0AAV5TDJ1"/>
<name>A0AAV5TDJ1_9BILA</name>